<dbReference type="EMBL" id="ANIZ01000467">
    <property type="protein sequence ID" value="ETI54551.1"/>
    <property type="molecule type" value="Genomic_DNA"/>
</dbReference>
<gene>
    <name evidence="6" type="ORF">F443_02644</name>
</gene>
<feature type="chain" id="PRO_5004775674" description="RxLR effector protein" evidence="5">
    <location>
        <begin position="24"/>
        <end position="496"/>
    </location>
</feature>
<evidence type="ECO:0000256" key="4">
    <source>
        <dbReference type="ARBA" id="ARBA00022729"/>
    </source>
</evidence>
<comment type="subcellular location">
    <subcellularLocation>
        <location evidence="1">Secreted</location>
    </subcellularLocation>
</comment>
<organism evidence="6 7">
    <name type="scientific">Phytophthora nicotianae P1569</name>
    <dbReference type="NCBI Taxonomy" id="1317065"/>
    <lineage>
        <taxon>Eukaryota</taxon>
        <taxon>Sar</taxon>
        <taxon>Stramenopiles</taxon>
        <taxon>Oomycota</taxon>
        <taxon>Peronosporomycetes</taxon>
        <taxon>Peronosporales</taxon>
        <taxon>Peronosporaceae</taxon>
        <taxon>Phytophthora</taxon>
    </lineage>
</organism>
<evidence type="ECO:0008006" key="8">
    <source>
        <dbReference type="Google" id="ProtNLM"/>
    </source>
</evidence>
<dbReference type="AlphaFoldDB" id="V9FTY5"/>
<comment type="caution">
    <text evidence="6">The sequence shown here is derived from an EMBL/GenBank/DDBJ whole genome shotgun (WGS) entry which is preliminary data.</text>
</comment>
<evidence type="ECO:0000313" key="7">
    <source>
        <dbReference type="Proteomes" id="UP000018721"/>
    </source>
</evidence>
<evidence type="ECO:0000256" key="5">
    <source>
        <dbReference type="SAM" id="SignalP"/>
    </source>
</evidence>
<keyword evidence="4 5" id="KW-0732">Signal</keyword>
<name>V9FTY5_PHYNI</name>
<proteinExistence type="inferred from homology"/>
<dbReference type="InterPro" id="IPR031825">
    <property type="entry name" value="RXLR"/>
</dbReference>
<accession>V9FTY5</accession>
<feature type="signal peptide" evidence="5">
    <location>
        <begin position="1"/>
        <end position="23"/>
    </location>
</feature>
<dbReference type="OrthoDB" id="126417at2759"/>
<sequence>MHLYSVAVLIAAVLLSCVEPATPFDLSTVDYLTEIRFLADNQNSVNSKRLLRRYDKDDEERAIRGGTISKLATKLKDGASTLAKKVVNTNKYEAEVATTLKFGNIDNVLTSSNLEKLATEVKKTNSKNFITKISVIGTLTTHYGDDVLAKALVTAEKNADTRAVQDQIKMLREDQMMGWLNARNTADDVFKLLKIHDDGFSMVISRKLQVLEDYINFVKAKEPRLAASLLTTSLLTTLTKGFGGEEKMWALLQTARLNGPTKHQADVMETSLLKKWADEGQLPENVFQWLRLPNKVDDAFKSNNLNKFATYVDDFNSLDKEPNSKKSVIEIYTNSFGDARVAGRLMSAMDSERTRKVAKKLQAEQVEHWAKSTKSAEDVVKILKILSDEAAAITRRKLAALQEFSKLKGEEQNLIKILTESLGSKGTLAMTLESATVPSHTTTLQKKQFASLIEDSVTPANFMTSVFNTGVESATVVQKRIADKFTSFFKNTRRSD</sequence>
<evidence type="ECO:0000256" key="3">
    <source>
        <dbReference type="ARBA" id="ARBA00022525"/>
    </source>
</evidence>
<evidence type="ECO:0000256" key="2">
    <source>
        <dbReference type="ARBA" id="ARBA00010400"/>
    </source>
</evidence>
<protein>
    <recommendedName>
        <fullName evidence="8">RxLR effector protein</fullName>
    </recommendedName>
</protein>
<evidence type="ECO:0000313" key="6">
    <source>
        <dbReference type="EMBL" id="ETI54551.1"/>
    </source>
</evidence>
<keyword evidence="3" id="KW-0964">Secreted</keyword>
<comment type="similarity">
    <text evidence="2">Belongs to the RxLR effector family.</text>
</comment>
<dbReference type="Proteomes" id="UP000018721">
    <property type="component" value="Unassembled WGS sequence"/>
</dbReference>
<dbReference type="Pfam" id="PF16810">
    <property type="entry name" value="RXLR"/>
    <property type="match status" value="1"/>
</dbReference>
<dbReference type="HOGENOM" id="CLU_021192_3_1_1"/>
<evidence type="ECO:0000256" key="1">
    <source>
        <dbReference type="ARBA" id="ARBA00004613"/>
    </source>
</evidence>
<keyword evidence="7" id="KW-1185">Reference proteome</keyword>
<reference evidence="6 7" key="1">
    <citation type="submission" date="2013-11" db="EMBL/GenBank/DDBJ databases">
        <title>The Genome Sequence of Phytophthora parasitica P1569.</title>
        <authorList>
            <consortium name="The Broad Institute Genomics Platform"/>
            <person name="Russ C."/>
            <person name="Tyler B."/>
            <person name="Panabieres F."/>
            <person name="Shan W."/>
            <person name="Tripathy S."/>
            <person name="Grunwald N."/>
            <person name="Machado M."/>
            <person name="Johnson C.S."/>
            <person name="Arredondo F."/>
            <person name="Hong C."/>
            <person name="Coffey M."/>
            <person name="Young S.K."/>
            <person name="Zeng Q."/>
            <person name="Gargeya S."/>
            <person name="Fitzgerald M."/>
            <person name="Abouelleil A."/>
            <person name="Alvarado L."/>
            <person name="Chapman S.B."/>
            <person name="Gainer-Dewar J."/>
            <person name="Goldberg J."/>
            <person name="Griggs A."/>
            <person name="Gujja S."/>
            <person name="Hansen M."/>
            <person name="Howarth C."/>
            <person name="Imamovic A."/>
            <person name="Ireland A."/>
            <person name="Larimer J."/>
            <person name="McCowan C."/>
            <person name="Murphy C."/>
            <person name="Pearson M."/>
            <person name="Poon T.W."/>
            <person name="Priest M."/>
            <person name="Roberts A."/>
            <person name="Saif S."/>
            <person name="Shea T."/>
            <person name="Sykes S."/>
            <person name="Wortman J."/>
            <person name="Nusbaum C."/>
            <person name="Birren B."/>
        </authorList>
    </citation>
    <scope>NUCLEOTIDE SEQUENCE [LARGE SCALE GENOMIC DNA]</scope>
    <source>
        <strain evidence="6 7">P1569</strain>
    </source>
</reference>